<dbReference type="InterPro" id="IPR007863">
    <property type="entry name" value="Peptidase_M16_C"/>
</dbReference>
<feature type="domain" description="Peptidase M16 C-terminal" evidence="2">
    <location>
        <begin position="173"/>
        <end position="350"/>
    </location>
</feature>
<keyword evidence="5" id="KW-1185">Reference proteome</keyword>
<sequence>MTTSLQKTSIHRTVLSNGIVVLVAENPVADIVAARIFIRAGSCYETKEQAGLTHLLASVLTKGCDGLSSLEIAEKVESVGASLSADTTSDYFLVSLKTVTSDFAEILALAGQILRQPTFPQMEVELEQRIALQDIRSQQEQPFTIAFDQLRSAMYADHPYARSPLGDETTMSSLNRRDLEQYHQTHFRPDNIVISIAGHISANDAVALIEKVFGDWRVPTHQPQPVLYLPELEVKPQITITPQQTQQSIVMLGYLGPSVNSVDYGVLKLLCTYLGNGLSSRLFVELREKRGLAYEVSAFYPTRIFPASFVAYMGTAPENTKIALTGLRKEVDLLSSNELEEESLQSAKNKILGQYALGKQTNAQIAQIYGWYEILGLGVDFDWEFQQTIASVSALDAMETAERYLREPFVSLVGQQDAVYGAIA</sequence>
<name>A0A0C1NF36_9CYAN</name>
<feature type="domain" description="Peptidase M16 N-terminal" evidence="1">
    <location>
        <begin position="21"/>
        <end position="166"/>
    </location>
</feature>
<dbReference type="STRING" id="1479485.DA73_0223900"/>
<dbReference type="PANTHER" id="PTHR11851:SF224">
    <property type="entry name" value="PROCESSING PROTEASE"/>
    <property type="match status" value="1"/>
</dbReference>
<dbReference type="GO" id="GO:0046872">
    <property type="term" value="F:metal ion binding"/>
    <property type="evidence" value="ECO:0007669"/>
    <property type="project" value="InterPro"/>
</dbReference>
<dbReference type="Proteomes" id="UP000029738">
    <property type="component" value="Unassembled WGS sequence"/>
</dbReference>
<dbReference type="InterPro" id="IPR050361">
    <property type="entry name" value="MPP/UQCRC_Complex"/>
</dbReference>
<dbReference type="OrthoDB" id="9811314at2"/>
<dbReference type="Gene3D" id="3.30.830.10">
    <property type="entry name" value="Metalloenzyme, LuxS/M16 peptidase-like"/>
    <property type="match status" value="2"/>
</dbReference>
<accession>A0A0C1NF36</accession>
<protein>
    <submittedName>
        <fullName evidence="3">Insulinase family protein</fullName>
    </submittedName>
    <submittedName>
        <fullName evidence="4">Peptidase M16</fullName>
    </submittedName>
</protein>
<comment type="caution">
    <text evidence="4">The sequence shown here is derived from an EMBL/GenBank/DDBJ whole genome shotgun (WGS) entry which is preliminary data.</text>
</comment>
<dbReference type="RefSeq" id="WP_038086107.1">
    <property type="nucleotide sequence ID" value="NZ_JHEG04000001.1"/>
</dbReference>
<dbReference type="SUPFAM" id="SSF63411">
    <property type="entry name" value="LuxS/MPP-like metallohydrolase"/>
    <property type="match status" value="2"/>
</dbReference>
<dbReference type="Pfam" id="PF00675">
    <property type="entry name" value="Peptidase_M16"/>
    <property type="match status" value="1"/>
</dbReference>
<evidence type="ECO:0000259" key="1">
    <source>
        <dbReference type="Pfam" id="PF00675"/>
    </source>
</evidence>
<dbReference type="EMBL" id="JHEG02000048">
    <property type="protein sequence ID" value="KIE11406.1"/>
    <property type="molecule type" value="Genomic_DNA"/>
</dbReference>
<reference evidence="3" key="2">
    <citation type="submission" date="2019-11" db="EMBL/GenBank/DDBJ databases">
        <title>Improved Assembly of Tolypothrix boutellei genome.</title>
        <authorList>
            <person name="Sarangi A.N."/>
            <person name="Mukherjee M."/>
            <person name="Ghosh S."/>
            <person name="Singh D."/>
            <person name="Das A."/>
            <person name="Kant S."/>
            <person name="Prusty A."/>
            <person name="Tripathy S."/>
        </authorList>
    </citation>
    <scope>NUCLEOTIDE SEQUENCE</scope>
    <source>
        <strain evidence="3">VB521301</strain>
    </source>
</reference>
<dbReference type="InterPro" id="IPR011765">
    <property type="entry name" value="Pept_M16_N"/>
</dbReference>
<reference evidence="4" key="1">
    <citation type="journal article" date="2015" name="Genome Announc.">
        <title>Draft Genome Sequence of Tolypothrix boutellei Strain VB521301.</title>
        <authorList>
            <person name="Chandrababunaidu M.M."/>
            <person name="Singh D."/>
            <person name="Sen D."/>
            <person name="Bhan S."/>
            <person name="Das S."/>
            <person name="Gupta A."/>
            <person name="Adhikary S.P."/>
            <person name="Tripathy S."/>
        </authorList>
    </citation>
    <scope>NUCLEOTIDE SEQUENCE</scope>
    <source>
        <strain evidence="4">VB521301</strain>
    </source>
</reference>
<proteinExistence type="predicted"/>
<evidence type="ECO:0000313" key="5">
    <source>
        <dbReference type="Proteomes" id="UP000029738"/>
    </source>
</evidence>
<evidence type="ECO:0000313" key="4">
    <source>
        <dbReference type="EMBL" id="KIE11406.1"/>
    </source>
</evidence>
<dbReference type="InterPro" id="IPR011249">
    <property type="entry name" value="Metalloenz_LuxS/M16"/>
</dbReference>
<dbReference type="PANTHER" id="PTHR11851">
    <property type="entry name" value="METALLOPROTEASE"/>
    <property type="match status" value="1"/>
</dbReference>
<dbReference type="AlphaFoldDB" id="A0A0C1NF36"/>
<dbReference type="Pfam" id="PF05193">
    <property type="entry name" value="Peptidase_M16_C"/>
    <property type="match status" value="1"/>
</dbReference>
<evidence type="ECO:0000259" key="2">
    <source>
        <dbReference type="Pfam" id="PF05193"/>
    </source>
</evidence>
<evidence type="ECO:0000313" key="3">
    <source>
        <dbReference type="EMBL" id="KAF3887472.1"/>
    </source>
</evidence>
<dbReference type="EMBL" id="JHEG04000001">
    <property type="protein sequence ID" value="KAF3887472.1"/>
    <property type="molecule type" value="Genomic_DNA"/>
</dbReference>
<organism evidence="4">
    <name type="scientific">Tolypothrix bouteillei VB521301</name>
    <dbReference type="NCBI Taxonomy" id="1479485"/>
    <lineage>
        <taxon>Bacteria</taxon>
        <taxon>Bacillati</taxon>
        <taxon>Cyanobacteriota</taxon>
        <taxon>Cyanophyceae</taxon>
        <taxon>Nostocales</taxon>
        <taxon>Tolypothrichaceae</taxon>
        <taxon>Tolypothrix</taxon>
    </lineage>
</organism>
<gene>
    <name evidence="4" type="ORF">DA73_0223900</name>
    <name evidence="3" type="ORF">DA73_0400019760</name>
</gene>